<dbReference type="EMBL" id="CP087782">
    <property type="protein sequence ID" value="UZA53044.1"/>
    <property type="molecule type" value="Genomic_DNA"/>
</dbReference>
<dbReference type="AlphaFoldDB" id="A0AAX3EYF2"/>
<protein>
    <submittedName>
        <fullName evidence="1">Uncharacterized protein</fullName>
    </submittedName>
</protein>
<evidence type="ECO:0000313" key="1">
    <source>
        <dbReference type="EMBL" id="UZA53044.1"/>
    </source>
</evidence>
<dbReference type="KEGG" id="mboi:DQF64_14555"/>
<dbReference type="GeneID" id="77190028"/>
<gene>
    <name evidence="1" type="ORF">LP129_14315</name>
</gene>
<reference evidence="1" key="1">
    <citation type="journal article" date="2022" name="BMC Microbiol.">
        <title>Whole genome sequencing of Moraxella bovis strains from North America reveals two genotypes with different genetic determinants.</title>
        <authorList>
            <person name="Wynn E.L."/>
            <person name="Hille M.M."/>
            <person name="Loy J.D."/>
            <person name="Schuller G."/>
            <person name="Kuhn K.L."/>
            <person name="Dickey A.M."/>
            <person name="Bono J.L."/>
            <person name="Clawson M.L."/>
        </authorList>
    </citation>
    <scope>NUCLEOTIDE SEQUENCE</scope>
    <source>
        <strain evidence="1">SAM57978</strain>
    </source>
</reference>
<keyword evidence="1" id="KW-0614">Plasmid</keyword>
<sequence length="154" mass="18520">MMFTNNWKFKKWQQEMQDSIYNSDSSLRAYMNLEIYPEDIEIFLNVLTPKIFEIGDRVFFDIDGEQEAIITENYSKNDPLDRSDSERQKDWNSTNVAEIFFNNMDNSSNETIMNIANLIKSNWEYYLLNKYPDTKFTVEIYGESFEPWITFYQP</sequence>
<dbReference type="Proteomes" id="UP001163283">
    <property type="component" value="Plasmid unnamed"/>
</dbReference>
<name>A0AAX3EYF2_MORBO</name>
<accession>A0AAX3EYF2</accession>
<dbReference type="RefSeq" id="WP_112742863.1">
    <property type="nucleotide sequence ID" value="NZ_CP030242.1"/>
</dbReference>
<organism evidence="1 2">
    <name type="scientific">Moraxella bovis</name>
    <dbReference type="NCBI Taxonomy" id="476"/>
    <lineage>
        <taxon>Bacteria</taxon>
        <taxon>Pseudomonadati</taxon>
        <taxon>Pseudomonadota</taxon>
        <taxon>Gammaproteobacteria</taxon>
        <taxon>Moraxellales</taxon>
        <taxon>Moraxellaceae</taxon>
        <taxon>Moraxella</taxon>
    </lineage>
</organism>
<evidence type="ECO:0000313" key="2">
    <source>
        <dbReference type="Proteomes" id="UP001163283"/>
    </source>
</evidence>
<geneLocation type="plasmid" evidence="1 2">
    <name>unnamed</name>
</geneLocation>
<proteinExistence type="predicted"/>